<dbReference type="InterPro" id="IPR013783">
    <property type="entry name" value="Ig-like_fold"/>
</dbReference>
<feature type="domain" description="SpaA-like prealbumin fold" evidence="1">
    <location>
        <begin position="15"/>
        <end position="99"/>
    </location>
</feature>
<dbReference type="AlphaFoldDB" id="A0AB36X687"/>
<dbReference type="Proteomes" id="UP000234512">
    <property type="component" value="Unassembled WGS sequence"/>
</dbReference>
<feature type="non-terminal residue" evidence="2">
    <location>
        <position position="121"/>
    </location>
</feature>
<proteinExistence type="predicted"/>
<dbReference type="RefSeq" id="WP_133124329.1">
    <property type="nucleotide sequence ID" value="NZ_PKQJ01000134.1"/>
</dbReference>
<name>A0AB36X687_LACPA</name>
<evidence type="ECO:0000259" key="1">
    <source>
        <dbReference type="Pfam" id="PF17802"/>
    </source>
</evidence>
<accession>A0AB36X687</accession>
<dbReference type="InterPro" id="IPR041033">
    <property type="entry name" value="SpaA_PFL_dom_1"/>
</dbReference>
<dbReference type="Gene3D" id="2.60.40.10">
    <property type="entry name" value="Immunoglobulins"/>
    <property type="match status" value="1"/>
</dbReference>
<comment type="caution">
    <text evidence="2">The sequence shown here is derived from an EMBL/GenBank/DDBJ whole genome shotgun (WGS) entry which is preliminary data.</text>
</comment>
<organism evidence="2 3">
    <name type="scientific">Lacticaseibacillus paracasei</name>
    <name type="common">Lactobacillus paracasei</name>
    <dbReference type="NCBI Taxonomy" id="1597"/>
    <lineage>
        <taxon>Bacteria</taxon>
        <taxon>Bacillati</taxon>
        <taxon>Bacillota</taxon>
        <taxon>Bacilli</taxon>
        <taxon>Lactobacillales</taxon>
        <taxon>Lactobacillaceae</taxon>
        <taxon>Lacticaseibacillus</taxon>
    </lineage>
</organism>
<gene>
    <name evidence="2" type="ORF">C0Q90_16485</name>
</gene>
<sequence length="121" mass="13272">HPIKVILTNDRVKPLSGKKVDRTYATHVLPGGVFRLTNSVGYSRDVTTDENGIASFGDLLLGRYSLTEIKAPAGDRLDNTVYPIAVSSAETPTAITVKKEIADEPDQVNLTKYDKRVKKDD</sequence>
<dbReference type="EMBL" id="PKQJ01000134">
    <property type="protein sequence ID" value="PLC44798.1"/>
    <property type="molecule type" value="Genomic_DNA"/>
</dbReference>
<reference evidence="2 3" key="1">
    <citation type="journal article" date="2018" name="Genome Announc.">
        <title>Draft Genome Sequence of Lactobacillus paracasei DUP 13076, Which Exhibits Potent Antipathogenic Effects against Salmonella enterica Serovars Enteritidis, Typhimurium, and Heidelberg.</title>
        <authorList>
            <person name="Muyyarikkandy M.S."/>
            <person name="Alqahtani F.H."/>
            <person name="Mandoiu I."/>
            <person name="Amalaradjou M.A."/>
        </authorList>
    </citation>
    <scope>NUCLEOTIDE SEQUENCE [LARGE SCALE GENOMIC DNA]</scope>
    <source>
        <strain evidence="2 3">DUP 13076</strain>
    </source>
</reference>
<evidence type="ECO:0000313" key="3">
    <source>
        <dbReference type="Proteomes" id="UP000234512"/>
    </source>
</evidence>
<feature type="non-terminal residue" evidence="2">
    <location>
        <position position="1"/>
    </location>
</feature>
<evidence type="ECO:0000313" key="2">
    <source>
        <dbReference type="EMBL" id="PLC44798.1"/>
    </source>
</evidence>
<protein>
    <recommendedName>
        <fullName evidence="1">SpaA-like prealbumin fold domain-containing protein</fullName>
    </recommendedName>
</protein>
<dbReference type="Pfam" id="PF17802">
    <property type="entry name" value="SpaA"/>
    <property type="match status" value="1"/>
</dbReference>
<dbReference type="SUPFAM" id="SSF49478">
    <property type="entry name" value="Cna protein B-type domain"/>
    <property type="match status" value="1"/>
</dbReference>